<reference evidence="11" key="1">
    <citation type="journal article" date="2019" name="Int. J. Syst. Evol. Microbiol.">
        <title>The Global Catalogue of Microorganisms (GCM) 10K type strain sequencing project: providing services to taxonomists for standard genome sequencing and annotation.</title>
        <authorList>
            <consortium name="The Broad Institute Genomics Platform"/>
            <consortium name="The Broad Institute Genome Sequencing Center for Infectious Disease"/>
            <person name="Wu L."/>
            <person name="Ma J."/>
        </authorList>
    </citation>
    <scope>NUCLEOTIDE SEQUENCE [LARGE SCALE GENOMIC DNA]</scope>
    <source>
        <strain evidence="11">JCM 17738</strain>
    </source>
</reference>
<feature type="region of interest" description="Disordered" evidence="8">
    <location>
        <begin position="362"/>
        <end position="410"/>
    </location>
</feature>
<feature type="compositionally biased region" description="Basic and acidic residues" evidence="8">
    <location>
        <begin position="364"/>
        <end position="373"/>
    </location>
</feature>
<proteinExistence type="inferred from homology"/>
<evidence type="ECO:0000256" key="7">
    <source>
        <dbReference type="ARBA" id="ARBA00023136"/>
    </source>
</evidence>
<comment type="similarity">
    <text evidence="2">Belongs to the autoinducer-2 exporter (AI-2E) (TC 2.A.86) family.</text>
</comment>
<feature type="transmembrane region" description="Helical" evidence="9">
    <location>
        <begin position="147"/>
        <end position="174"/>
    </location>
</feature>
<keyword evidence="3" id="KW-0813">Transport</keyword>
<dbReference type="RefSeq" id="WP_159901016.1">
    <property type="nucleotide sequence ID" value="NZ_BAABFX010000019.1"/>
</dbReference>
<evidence type="ECO:0000256" key="3">
    <source>
        <dbReference type="ARBA" id="ARBA00022448"/>
    </source>
</evidence>
<dbReference type="InterPro" id="IPR002549">
    <property type="entry name" value="AI-2E-like"/>
</dbReference>
<feature type="transmembrane region" description="Helical" evidence="9">
    <location>
        <begin position="18"/>
        <end position="36"/>
    </location>
</feature>
<name>A0ABP8JJ08_9MICO</name>
<protein>
    <submittedName>
        <fullName evidence="10">AI-2E family transporter</fullName>
    </submittedName>
</protein>
<accession>A0ABP8JJ08</accession>
<evidence type="ECO:0000256" key="6">
    <source>
        <dbReference type="ARBA" id="ARBA00022989"/>
    </source>
</evidence>
<evidence type="ECO:0000256" key="4">
    <source>
        <dbReference type="ARBA" id="ARBA00022475"/>
    </source>
</evidence>
<dbReference type="Proteomes" id="UP001500390">
    <property type="component" value="Unassembled WGS sequence"/>
</dbReference>
<feature type="transmembrane region" description="Helical" evidence="9">
    <location>
        <begin position="217"/>
        <end position="240"/>
    </location>
</feature>
<evidence type="ECO:0000256" key="1">
    <source>
        <dbReference type="ARBA" id="ARBA00004651"/>
    </source>
</evidence>
<sequence>MHTEAATAAPAPSLARRVWLVVGVLALTAALVFMLWRGASTFYYVIMAWFAALAMEPVVSRLTQRMHRGLATGLVMLLAGVFLVIFLGLFGSLFVEQLTSFITALPGMAEDALRWFNSVSGSTFTFETILDEIGLSPTDLTAYADDLAFGVLGLVAKVLSGFFGVFILVFFTFYMSAGMPTLRGWIARRLRPQLQVPFLTAWDLTGIKVGGYIAARIVLASINAVLSGVVFALIGLPYWLPLALWTGLVAQFVPNIGTYIAIALPVLVGLTSGDPMVGVWVLAWGVGYQQVENLAIEPRISSRAVNLHPAVSFGSALLGAQLFGLSGALLGVPVAATVMAMLEIYQRRYELSPQTEEIVAAHVAPRDKPRDAEGGTGENGVLDAVPPPLAGLAPPVAAEDSHPPDETRAD</sequence>
<comment type="caution">
    <text evidence="10">The sequence shown here is derived from an EMBL/GenBank/DDBJ whole genome shotgun (WGS) entry which is preliminary data.</text>
</comment>
<keyword evidence="5 9" id="KW-0812">Transmembrane</keyword>
<keyword evidence="11" id="KW-1185">Reference proteome</keyword>
<feature type="compositionally biased region" description="Basic and acidic residues" evidence="8">
    <location>
        <begin position="399"/>
        <end position="410"/>
    </location>
</feature>
<evidence type="ECO:0000256" key="8">
    <source>
        <dbReference type="SAM" id="MobiDB-lite"/>
    </source>
</evidence>
<dbReference type="EMBL" id="BAABFX010000019">
    <property type="protein sequence ID" value="GAA4391620.1"/>
    <property type="molecule type" value="Genomic_DNA"/>
</dbReference>
<dbReference type="PANTHER" id="PTHR21716:SF53">
    <property type="entry name" value="PERMEASE PERM-RELATED"/>
    <property type="match status" value="1"/>
</dbReference>
<feature type="transmembrane region" description="Helical" evidence="9">
    <location>
        <begin position="42"/>
        <end position="59"/>
    </location>
</feature>
<feature type="transmembrane region" description="Helical" evidence="9">
    <location>
        <begin position="71"/>
        <end position="95"/>
    </location>
</feature>
<evidence type="ECO:0000256" key="9">
    <source>
        <dbReference type="SAM" id="Phobius"/>
    </source>
</evidence>
<evidence type="ECO:0000256" key="5">
    <source>
        <dbReference type="ARBA" id="ARBA00022692"/>
    </source>
</evidence>
<keyword evidence="4" id="KW-1003">Cell membrane</keyword>
<evidence type="ECO:0000313" key="11">
    <source>
        <dbReference type="Proteomes" id="UP001500390"/>
    </source>
</evidence>
<evidence type="ECO:0000313" key="10">
    <source>
        <dbReference type="EMBL" id="GAA4391620.1"/>
    </source>
</evidence>
<dbReference type="PANTHER" id="PTHR21716">
    <property type="entry name" value="TRANSMEMBRANE PROTEIN"/>
    <property type="match status" value="1"/>
</dbReference>
<comment type="subcellular location">
    <subcellularLocation>
        <location evidence="1">Cell membrane</location>
        <topology evidence="1">Multi-pass membrane protein</topology>
    </subcellularLocation>
</comment>
<keyword evidence="7 9" id="KW-0472">Membrane</keyword>
<gene>
    <name evidence="10" type="ORF">GCM10023153_09840</name>
</gene>
<evidence type="ECO:0000256" key="2">
    <source>
        <dbReference type="ARBA" id="ARBA00009773"/>
    </source>
</evidence>
<organism evidence="10 11">
    <name type="scientific">Ornithinibacter aureus</name>
    <dbReference type="NCBI Taxonomy" id="622664"/>
    <lineage>
        <taxon>Bacteria</taxon>
        <taxon>Bacillati</taxon>
        <taxon>Actinomycetota</taxon>
        <taxon>Actinomycetes</taxon>
        <taxon>Micrococcales</taxon>
        <taxon>Intrasporangiaceae</taxon>
        <taxon>Ornithinibacter</taxon>
    </lineage>
</organism>
<keyword evidence="6 9" id="KW-1133">Transmembrane helix</keyword>
<dbReference type="Pfam" id="PF01594">
    <property type="entry name" value="AI-2E_transport"/>
    <property type="match status" value="1"/>
</dbReference>
<feature type="transmembrane region" description="Helical" evidence="9">
    <location>
        <begin position="316"/>
        <end position="342"/>
    </location>
</feature>